<proteinExistence type="predicted"/>
<dbReference type="PANTHER" id="PTHR37938:SF1">
    <property type="entry name" value="BLL0215 PROTEIN"/>
    <property type="match status" value="1"/>
</dbReference>
<keyword evidence="1" id="KW-0812">Transmembrane</keyword>
<evidence type="ECO:0000259" key="2">
    <source>
        <dbReference type="Pfam" id="PF03703"/>
    </source>
</evidence>
<organism evidence="3 4">
    <name type="scientific">Candidatus Curtissbacteria bacterium GW2011_GWA2_41_24</name>
    <dbReference type="NCBI Taxonomy" id="1618411"/>
    <lineage>
        <taxon>Bacteria</taxon>
        <taxon>Candidatus Curtissiibacteriota</taxon>
    </lineage>
</organism>
<dbReference type="InterPro" id="IPR005182">
    <property type="entry name" value="YdbS-like_PH"/>
</dbReference>
<dbReference type="Proteomes" id="UP000034493">
    <property type="component" value="Unassembled WGS sequence"/>
</dbReference>
<evidence type="ECO:0000256" key="1">
    <source>
        <dbReference type="SAM" id="Phobius"/>
    </source>
</evidence>
<gene>
    <name evidence="3" type="ORF">UU56_C0008G0037</name>
</gene>
<keyword evidence="1" id="KW-0472">Membrane</keyword>
<reference evidence="3 4" key="1">
    <citation type="journal article" date="2015" name="Nature">
        <title>rRNA introns, odd ribosomes, and small enigmatic genomes across a large radiation of phyla.</title>
        <authorList>
            <person name="Brown C.T."/>
            <person name="Hug L.A."/>
            <person name="Thomas B.C."/>
            <person name="Sharon I."/>
            <person name="Castelle C.J."/>
            <person name="Singh A."/>
            <person name="Wilkins M.J."/>
            <person name="Williams K.H."/>
            <person name="Banfield J.F."/>
        </authorList>
    </citation>
    <scope>NUCLEOTIDE SEQUENCE [LARGE SCALE GENOMIC DNA]</scope>
</reference>
<comment type="caution">
    <text evidence="3">The sequence shown here is derived from an EMBL/GenBank/DDBJ whole genome shotgun (WGS) entry which is preliminary data.</text>
</comment>
<keyword evidence="1" id="KW-1133">Transmembrane helix</keyword>
<accession>A0A0G0VTR5</accession>
<feature type="transmembrane region" description="Helical" evidence="1">
    <location>
        <begin position="69"/>
        <end position="86"/>
    </location>
</feature>
<dbReference type="PANTHER" id="PTHR37938">
    <property type="entry name" value="BLL0215 PROTEIN"/>
    <property type="match status" value="1"/>
</dbReference>
<dbReference type="Pfam" id="PF03703">
    <property type="entry name" value="bPH_2"/>
    <property type="match status" value="1"/>
</dbReference>
<sequence>MVSHKFPTKGQKKKLAKLLGKGEEVVLVTSIGDRYFWILLSLLLILPFAISLISMFLFLDIFKIPGLSWLKYLWIFGLIIVFYNMPKWGHLIRMRQSYIYALTNRRFLIVRGLFSRKIVTAPLDRITHITVEQTFFKRYIFSCGDMIIITAGFDQREIVIENIGNPVEFKILLEELTQKLEETEEGDSDSGEVKLRSLSA</sequence>
<name>A0A0G0VTR5_9BACT</name>
<dbReference type="EMBL" id="LCBC01000008">
    <property type="protein sequence ID" value="KKS04230.1"/>
    <property type="molecule type" value="Genomic_DNA"/>
</dbReference>
<dbReference type="AlphaFoldDB" id="A0A0G0VTR5"/>
<evidence type="ECO:0000313" key="4">
    <source>
        <dbReference type="Proteomes" id="UP000034493"/>
    </source>
</evidence>
<evidence type="ECO:0000313" key="3">
    <source>
        <dbReference type="EMBL" id="KKS04230.1"/>
    </source>
</evidence>
<feature type="transmembrane region" description="Helical" evidence="1">
    <location>
        <begin position="35"/>
        <end position="57"/>
    </location>
</feature>
<protein>
    <recommendedName>
        <fullName evidence="2">YdbS-like PH domain-containing protein</fullName>
    </recommendedName>
</protein>
<feature type="domain" description="YdbS-like PH" evidence="2">
    <location>
        <begin position="98"/>
        <end position="155"/>
    </location>
</feature>